<gene>
    <name evidence="1" type="ORF">TO73_0824</name>
</gene>
<reference evidence="2" key="1">
    <citation type="journal article" date="2015" name="PLoS ONE">
        <title>Complete Genome Sequence of Thermus aquaticus Y51MC23.</title>
        <authorList>
            <person name="Brumm P.J."/>
            <person name="Monsma S."/>
            <person name="Keough B."/>
            <person name="Jasinovica S."/>
            <person name="Ferguson E."/>
            <person name="Schoenfeld T."/>
            <person name="Lodes M."/>
            <person name="Mead D.A."/>
        </authorList>
    </citation>
    <scope>NUCLEOTIDE SEQUENCE [LARGE SCALE GENOMIC DNA]</scope>
    <source>
        <strain evidence="2">BAA-2747 / Y51MC23</strain>
    </source>
</reference>
<protein>
    <submittedName>
        <fullName evidence="1">Uncharacterized protein</fullName>
    </submittedName>
</protein>
<accession>A0ABN4II60</accession>
<evidence type="ECO:0000313" key="1">
    <source>
        <dbReference type="EMBL" id="ALJ90672.1"/>
    </source>
</evidence>
<dbReference type="Proteomes" id="UP000058660">
    <property type="component" value="Chromosome"/>
</dbReference>
<evidence type="ECO:0000313" key="2">
    <source>
        <dbReference type="Proteomes" id="UP000058660"/>
    </source>
</evidence>
<sequence length="39" mass="4399">MRLLRLFAPPFFLRCKGDAPPKSLFAVLDGKTFLERGCS</sequence>
<proteinExistence type="predicted"/>
<dbReference type="EMBL" id="CP010822">
    <property type="protein sequence ID" value="ALJ90672.1"/>
    <property type="molecule type" value="Genomic_DNA"/>
</dbReference>
<name>A0ABN4II60_THEA5</name>
<keyword evidence="2" id="KW-1185">Reference proteome</keyword>
<organism evidence="1 2">
    <name type="scientific">Thermus aquaticus (strain ATCC BAA-2747 / Y51MC23)</name>
    <dbReference type="NCBI Taxonomy" id="498848"/>
    <lineage>
        <taxon>Bacteria</taxon>
        <taxon>Thermotogati</taxon>
        <taxon>Deinococcota</taxon>
        <taxon>Deinococci</taxon>
        <taxon>Thermales</taxon>
        <taxon>Thermaceae</taxon>
        <taxon>Thermus</taxon>
    </lineage>
</organism>